<gene>
    <name evidence="1" type="ORF">MILVUS5_LOCUS38583</name>
</gene>
<protein>
    <submittedName>
        <fullName evidence="1">Uncharacterized protein</fullName>
    </submittedName>
</protein>
<dbReference type="EMBL" id="CASHSV030000716">
    <property type="protein sequence ID" value="CAJ2675604.1"/>
    <property type="molecule type" value="Genomic_DNA"/>
</dbReference>
<name>A0ACB0M199_TRIPR</name>
<evidence type="ECO:0000313" key="1">
    <source>
        <dbReference type="EMBL" id="CAJ2675604.1"/>
    </source>
</evidence>
<comment type="caution">
    <text evidence="1">The sequence shown here is derived from an EMBL/GenBank/DDBJ whole genome shotgun (WGS) entry which is preliminary data.</text>
</comment>
<reference evidence="1" key="1">
    <citation type="submission" date="2023-10" db="EMBL/GenBank/DDBJ databases">
        <authorList>
            <person name="Rodriguez Cubillos JULIANA M."/>
            <person name="De Vega J."/>
        </authorList>
    </citation>
    <scope>NUCLEOTIDE SEQUENCE</scope>
</reference>
<proteinExistence type="predicted"/>
<dbReference type="Proteomes" id="UP001177021">
    <property type="component" value="Unassembled WGS sequence"/>
</dbReference>
<keyword evidence="2" id="KW-1185">Reference proteome</keyword>
<sequence length="707" mass="80612">MSCRILLSLRSSRIAITKLKSITNSQFSTILFNRLPVSSISGHRNLHSHSSELGNSLIDPSLKIHLNDNAVHQNDDEDETTNEFLSRFAWIMRKKVKEVYPECDKSTVDGMLVLIVERVVSEMEKGGGGAEKPVFDSVDFSEDLWKTVWEVSNKVLVDMNKERKKEKMKSFLQCDEVKEMCRFAGEVGIRGNLLRELRFKWAREKMEEHEFYEDLEKLRKEGQVIEEGIKHESDTETDVGVRVDGNVEEKGENKVVGLPKRKGKLKFKIYGLDLSDPKWEQVADRIHEAGEVLWPKEAKPITGKCKQVTERILALKEEDGDDSLLTLLAEWIELLQPARVDWFNLLERLKNQNSPLYFKVAEKVLTEDSFQTNISDYSRLIDMYAKENRIDDTERMLEKMNENGIQPDTSIASVLVHMYSKIGNLEGAEEAFKILSSHGFQPDSKVYNSMIIAYINAGEPTKGETLMRQMETRDIQPTKEIYMALLRYYSQCGDFDRASRTSTSMQFAGHQQTLETCTLLIEAAAAAVDCHVEKVSSNFDHMVQLGHKPNDRCAAAMIRAYERTNSLDKALDLLLTLEKDGFEPGVATYSVLMEWMAKMQLVDETEQILNKIALLGEAPPFRVQVSLCDMYARTKMERKALQTLGVLIARKDELRERQFERIITGLISGGFLRDAQRMHEIMESQGFKASGLLISALKSGDLPCSMR</sequence>
<organism evidence="1 2">
    <name type="scientific">Trifolium pratense</name>
    <name type="common">Red clover</name>
    <dbReference type="NCBI Taxonomy" id="57577"/>
    <lineage>
        <taxon>Eukaryota</taxon>
        <taxon>Viridiplantae</taxon>
        <taxon>Streptophyta</taxon>
        <taxon>Embryophyta</taxon>
        <taxon>Tracheophyta</taxon>
        <taxon>Spermatophyta</taxon>
        <taxon>Magnoliopsida</taxon>
        <taxon>eudicotyledons</taxon>
        <taxon>Gunneridae</taxon>
        <taxon>Pentapetalae</taxon>
        <taxon>rosids</taxon>
        <taxon>fabids</taxon>
        <taxon>Fabales</taxon>
        <taxon>Fabaceae</taxon>
        <taxon>Papilionoideae</taxon>
        <taxon>50 kb inversion clade</taxon>
        <taxon>NPAAA clade</taxon>
        <taxon>Hologalegina</taxon>
        <taxon>IRL clade</taxon>
        <taxon>Trifolieae</taxon>
        <taxon>Trifolium</taxon>
    </lineage>
</organism>
<evidence type="ECO:0000313" key="2">
    <source>
        <dbReference type="Proteomes" id="UP001177021"/>
    </source>
</evidence>
<accession>A0ACB0M199</accession>